<evidence type="ECO:0000313" key="5">
    <source>
        <dbReference type="EMBL" id="AHF77723.1"/>
    </source>
</evidence>
<dbReference type="CDD" id="cd04301">
    <property type="entry name" value="NAT_SF"/>
    <property type="match status" value="1"/>
</dbReference>
<dbReference type="OrthoDB" id="9803233at2"/>
<feature type="domain" description="N-acetyltransferase" evidence="3">
    <location>
        <begin position="10"/>
        <end position="159"/>
    </location>
</feature>
<organism evidence="4">
    <name type="scientific">Sodalis praecaptivus</name>
    <dbReference type="NCBI Taxonomy" id="1239307"/>
    <lineage>
        <taxon>Bacteria</taxon>
        <taxon>Pseudomonadati</taxon>
        <taxon>Pseudomonadota</taxon>
        <taxon>Gammaproteobacteria</taxon>
        <taxon>Enterobacterales</taxon>
        <taxon>Bruguierivoracaceae</taxon>
        <taxon>Sodalis</taxon>
    </lineage>
</organism>
<dbReference type="PROSITE" id="PS51186">
    <property type="entry name" value="GNAT"/>
    <property type="match status" value="1"/>
</dbReference>
<proteinExistence type="predicted"/>
<name>K7SQK1_9GAMM</name>
<reference evidence="5 6" key="2">
    <citation type="journal article" date="2014" name="Genome Biol. Evol.">
        <title>Genome degeneration and adaptation in a nascent stage of symbiosis.</title>
        <authorList>
            <person name="Oakeson K.F."/>
            <person name="Gil R."/>
            <person name="Clayton A.L."/>
            <person name="Dunn D.M."/>
            <person name="von Niederhausern A.C."/>
            <person name="Hamil C."/>
            <person name="Aoyagi A."/>
            <person name="Duval B."/>
            <person name="Baca A."/>
            <person name="Silva F.J."/>
            <person name="Vallier A."/>
            <person name="Jackson D.G."/>
            <person name="Latorre A."/>
            <person name="Weiss R.B."/>
            <person name="Heddi A."/>
            <person name="Moya A."/>
            <person name="Dale C."/>
        </authorList>
    </citation>
    <scope>NUCLEOTIDE SEQUENCE [LARGE SCALE GENOMIC DNA]</scope>
    <source>
        <strain evidence="5 6">HS1</strain>
    </source>
</reference>
<reference evidence="4" key="1">
    <citation type="submission" date="2012-07" db="EMBL/GenBank/DDBJ databases">
        <title>A Novel Human-Wound Derived Bacterium Provides Insights into the Evolutionary Origins of Mutualistic Insect-Bacterial Symbioses.</title>
        <authorList>
            <person name="Clayton A.L."/>
            <person name="Oakeson K.F."/>
            <person name="Gutin M."/>
            <person name="Pontes A."/>
            <person name="Dunn D.M."/>
            <person name="von Niederhausern A.C."/>
            <person name="Weiss R.B."/>
            <person name="Fisher M."/>
            <person name="Dale C."/>
        </authorList>
    </citation>
    <scope>NUCLEOTIDE SEQUENCE</scope>
    <source>
        <strain evidence="4">HS</strain>
    </source>
</reference>
<dbReference type="PANTHER" id="PTHR43877">
    <property type="entry name" value="AMINOALKYLPHOSPHONATE N-ACETYLTRANSFERASE-RELATED-RELATED"/>
    <property type="match status" value="1"/>
</dbReference>
<dbReference type="PANTHER" id="PTHR43877:SF2">
    <property type="entry name" value="AMINOALKYLPHOSPHONATE N-ACETYLTRANSFERASE-RELATED"/>
    <property type="match status" value="1"/>
</dbReference>
<evidence type="ECO:0000313" key="4">
    <source>
        <dbReference type="EMBL" id="AFW03741.1"/>
    </source>
</evidence>
<dbReference type="HOGENOM" id="CLU_013985_11_8_6"/>
<reference evidence="4" key="3">
    <citation type="journal article" date="2015" name="Int. J. Syst. Evol. Microbiol.">
        <title>Phenotypic characterization of Sodalis praecaptivus sp. nov., a close non-insect-associated member of the Sodalis-allied lineage of insect endosymbionts.</title>
        <authorList>
            <person name="Chari A."/>
            <person name="Oakeson K.F."/>
            <person name="Enomoto S."/>
            <person name="Jackson D.G."/>
            <person name="Fisher M.A."/>
            <person name="Dale C."/>
        </authorList>
    </citation>
    <scope>NUCLEOTIDE SEQUENCE</scope>
    <source>
        <strain evidence="4">HS</strain>
    </source>
</reference>
<evidence type="ECO:0000313" key="6">
    <source>
        <dbReference type="Proteomes" id="UP000019028"/>
    </source>
</evidence>
<accession>K7SQK1</accession>
<dbReference type="GO" id="GO:0016747">
    <property type="term" value="F:acyltransferase activity, transferring groups other than amino-acyl groups"/>
    <property type="evidence" value="ECO:0007669"/>
    <property type="project" value="InterPro"/>
</dbReference>
<dbReference type="SUPFAM" id="SSF55729">
    <property type="entry name" value="Acyl-CoA N-acyltransferases (Nat)"/>
    <property type="match status" value="1"/>
</dbReference>
<evidence type="ECO:0000259" key="3">
    <source>
        <dbReference type="PROSITE" id="PS51186"/>
    </source>
</evidence>
<evidence type="ECO:0000256" key="2">
    <source>
        <dbReference type="ARBA" id="ARBA00023315"/>
    </source>
</evidence>
<dbReference type="PATRIC" id="fig|1239307.3.peg.3002"/>
<evidence type="ECO:0000256" key="1">
    <source>
        <dbReference type="ARBA" id="ARBA00022679"/>
    </source>
</evidence>
<gene>
    <name evidence="5" type="ORF">Sant_2695</name>
</gene>
<sequence length="182" mass="19677">MERRVTPTPLAIRLASPHSAAARSLMDELSAALSVLTGDDGRTSFDPAQTLGAGGCFAIAYALPDGSALGCGALQPLAPGVVELKRLYARRGTRGVGAALLQFLEQQACAGGYRQVWLSTRRINRRAVAFYRRHGYLPVAPYRHYRDRPESLCLGKALQFYTAQADAAPRLWDNGAFPSDKA</sequence>
<dbReference type="Gene3D" id="3.40.630.30">
    <property type="match status" value="1"/>
</dbReference>
<dbReference type="EMBL" id="CP006569">
    <property type="protein sequence ID" value="AHF77723.1"/>
    <property type="molecule type" value="Genomic_DNA"/>
</dbReference>
<dbReference type="Proteomes" id="UP000019028">
    <property type="component" value="Chromosome"/>
</dbReference>
<dbReference type="RefSeq" id="WP_071882027.1">
    <property type="nucleotide sequence ID" value="NZ_CP006569.1"/>
</dbReference>
<dbReference type="AlphaFoldDB" id="K7SQK1"/>
<dbReference type="KEGG" id="sod:Sant_2695"/>
<dbReference type="InterPro" id="IPR016181">
    <property type="entry name" value="Acyl_CoA_acyltransferase"/>
</dbReference>
<keyword evidence="6" id="KW-1185">Reference proteome</keyword>
<dbReference type="InterPro" id="IPR000182">
    <property type="entry name" value="GNAT_dom"/>
</dbReference>
<dbReference type="Pfam" id="PF00583">
    <property type="entry name" value="Acetyltransf_1"/>
    <property type="match status" value="1"/>
</dbReference>
<protein>
    <submittedName>
        <fullName evidence="4">GCN5-like N-acetyltransferase</fullName>
    </submittedName>
</protein>
<keyword evidence="1 4" id="KW-0808">Transferase</keyword>
<dbReference type="InterPro" id="IPR050832">
    <property type="entry name" value="Bact_Acetyltransf"/>
</dbReference>
<dbReference type="EMBL" id="JX444571">
    <property type="protein sequence ID" value="AFW03741.1"/>
    <property type="molecule type" value="Genomic_DNA"/>
</dbReference>
<keyword evidence="2" id="KW-0012">Acyltransferase</keyword>